<proteinExistence type="predicted"/>
<sequence length="118" mass="12260">MRSSAAVGCSGMRGVVTVAVVQTLPVNTHDKSALILIAFTAVVATLLLSGLTLAPLARLLGIREALSSTGEIRNLSTELTRSGQEVLGDPELIAVAARDTRWKSANSAVKSCGVRHPP</sequence>
<keyword evidence="1" id="KW-0812">Transmembrane</keyword>
<name>A0ABP8AY40_9MICO</name>
<dbReference type="EMBL" id="BAABBX010000016">
    <property type="protein sequence ID" value="GAA4192606.1"/>
    <property type="molecule type" value="Genomic_DNA"/>
</dbReference>
<dbReference type="Proteomes" id="UP001500213">
    <property type="component" value="Unassembled WGS sequence"/>
</dbReference>
<comment type="caution">
    <text evidence="2">The sequence shown here is derived from an EMBL/GenBank/DDBJ whole genome shotgun (WGS) entry which is preliminary data.</text>
</comment>
<evidence type="ECO:0000313" key="3">
    <source>
        <dbReference type="Proteomes" id="UP001500213"/>
    </source>
</evidence>
<keyword evidence="1" id="KW-1133">Transmembrane helix</keyword>
<keyword evidence="1" id="KW-0472">Membrane</keyword>
<reference evidence="3" key="1">
    <citation type="journal article" date="2019" name="Int. J. Syst. Evol. Microbiol.">
        <title>The Global Catalogue of Microorganisms (GCM) 10K type strain sequencing project: providing services to taxonomists for standard genome sequencing and annotation.</title>
        <authorList>
            <consortium name="The Broad Institute Genomics Platform"/>
            <consortium name="The Broad Institute Genome Sequencing Center for Infectious Disease"/>
            <person name="Wu L."/>
            <person name="Ma J."/>
        </authorList>
    </citation>
    <scope>NUCLEOTIDE SEQUENCE [LARGE SCALE GENOMIC DNA]</scope>
    <source>
        <strain evidence="3">JCM 17593</strain>
    </source>
</reference>
<evidence type="ECO:0008006" key="4">
    <source>
        <dbReference type="Google" id="ProtNLM"/>
    </source>
</evidence>
<accession>A0ABP8AY40</accession>
<organism evidence="2 3">
    <name type="scientific">Gryllotalpicola kribbensis</name>
    <dbReference type="NCBI Taxonomy" id="993084"/>
    <lineage>
        <taxon>Bacteria</taxon>
        <taxon>Bacillati</taxon>
        <taxon>Actinomycetota</taxon>
        <taxon>Actinomycetes</taxon>
        <taxon>Micrococcales</taxon>
        <taxon>Microbacteriaceae</taxon>
        <taxon>Gryllotalpicola</taxon>
    </lineage>
</organism>
<protein>
    <recommendedName>
        <fullName evidence="4">Cation/H+ exchanger domain-containing protein</fullName>
    </recommendedName>
</protein>
<keyword evidence="3" id="KW-1185">Reference proteome</keyword>
<feature type="transmembrane region" description="Helical" evidence="1">
    <location>
        <begin position="33"/>
        <end position="54"/>
    </location>
</feature>
<gene>
    <name evidence="2" type="ORF">GCM10022288_25090</name>
</gene>
<evidence type="ECO:0000256" key="1">
    <source>
        <dbReference type="SAM" id="Phobius"/>
    </source>
</evidence>
<evidence type="ECO:0000313" key="2">
    <source>
        <dbReference type="EMBL" id="GAA4192606.1"/>
    </source>
</evidence>